<dbReference type="GO" id="GO:0005975">
    <property type="term" value="P:carbohydrate metabolic process"/>
    <property type="evidence" value="ECO:0007669"/>
    <property type="project" value="UniProtKB-UniRule"/>
</dbReference>
<feature type="domain" description="Glucosamine/galactosamine-6-phosphate isomerase" evidence="9">
    <location>
        <begin position="20"/>
        <end position="239"/>
    </location>
</feature>
<reference evidence="10" key="1">
    <citation type="submission" date="2020-10" db="EMBL/GenBank/DDBJ databases">
        <authorList>
            <person name="Castelo-Branco R."/>
            <person name="Eusebio N."/>
            <person name="Adriana R."/>
            <person name="Vieira A."/>
            <person name="Brugerolle De Fraissinette N."/>
            <person name="Rezende De Castro R."/>
            <person name="Schneider M.P."/>
            <person name="Vasconcelos V."/>
            <person name="Leao P.N."/>
        </authorList>
    </citation>
    <scope>NUCLEOTIDE SEQUENCE</scope>
    <source>
        <strain evidence="10">LEGE 11479</strain>
    </source>
</reference>
<comment type="catalytic activity">
    <reaction evidence="1 8">
        <text>6-phospho-D-glucono-1,5-lactone + H2O = 6-phospho-D-gluconate + H(+)</text>
        <dbReference type="Rhea" id="RHEA:12556"/>
        <dbReference type="ChEBI" id="CHEBI:15377"/>
        <dbReference type="ChEBI" id="CHEBI:15378"/>
        <dbReference type="ChEBI" id="CHEBI:57955"/>
        <dbReference type="ChEBI" id="CHEBI:58759"/>
        <dbReference type="EC" id="3.1.1.31"/>
    </reaction>
</comment>
<dbReference type="Proteomes" id="UP000615026">
    <property type="component" value="Unassembled WGS sequence"/>
</dbReference>
<dbReference type="Gene3D" id="3.40.50.1360">
    <property type="match status" value="1"/>
</dbReference>
<dbReference type="GO" id="GO:0017057">
    <property type="term" value="F:6-phosphogluconolactonase activity"/>
    <property type="evidence" value="ECO:0007669"/>
    <property type="project" value="UniProtKB-UniRule"/>
</dbReference>
<dbReference type="EC" id="3.1.1.31" evidence="5 8"/>
<organism evidence="10 11">
    <name type="scientific">Leptolyngbya cf. ectocarpi LEGE 11479</name>
    <dbReference type="NCBI Taxonomy" id="1828722"/>
    <lineage>
        <taxon>Bacteria</taxon>
        <taxon>Bacillati</taxon>
        <taxon>Cyanobacteriota</taxon>
        <taxon>Cyanophyceae</taxon>
        <taxon>Leptolyngbyales</taxon>
        <taxon>Leptolyngbyaceae</taxon>
        <taxon>Leptolyngbya group</taxon>
        <taxon>Leptolyngbya</taxon>
    </lineage>
</organism>
<evidence type="ECO:0000313" key="10">
    <source>
        <dbReference type="EMBL" id="MBE9068546.1"/>
    </source>
</evidence>
<dbReference type="AlphaFoldDB" id="A0A928ZW40"/>
<dbReference type="RefSeq" id="WP_193994489.1">
    <property type="nucleotide sequence ID" value="NZ_JADEXP010000178.1"/>
</dbReference>
<proteinExistence type="inferred from homology"/>
<evidence type="ECO:0000256" key="8">
    <source>
        <dbReference type="RuleBase" id="RU365095"/>
    </source>
</evidence>
<name>A0A928ZW40_LEPEC</name>
<evidence type="ECO:0000256" key="5">
    <source>
        <dbReference type="ARBA" id="ARBA00013198"/>
    </source>
</evidence>
<dbReference type="PANTHER" id="PTHR11054">
    <property type="entry name" value="6-PHOSPHOGLUCONOLACTONASE"/>
    <property type="match status" value="1"/>
</dbReference>
<evidence type="ECO:0000313" key="11">
    <source>
        <dbReference type="Proteomes" id="UP000615026"/>
    </source>
</evidence>
<dbReference type="NCBIfam" id="TIGR01198">
    <property type="entry name" value="pgl"/>
    <property type="match status" value="1"/>
</dbReference>
<dbReference type="InterPro" id="IPR037171">
    <property type="entry name" value="NagB/RpiA_transferase-like"/>
</dbReference>
<dbReference type="FunFam" id="3.40.50.1360:FF:000005">
    <property type="entry name" value="6-phosphogluconolactonase"/>
    <property type="match status" value="1"/>
</dbReference>
<comment type="similarity">
    <text evidence="4 8">Belongs to the glucosamine/galactosamine-6-phosphate isomerase family. 6-phosphogluconolactonase subfamily.</text>
</comment>
<evidence type="ECO:0000256" key="3">
    <source>
        <dbReference type="ARBA" id="ARBA00004961"/>
    </source>
</evidence>
<dbReference type="InterPro" id="IPR039104">
    <property type="entry name" value="6PGL"/>
</dbReference>
<sequence>MTAAPSSSQKTAPQVHVFSDKAALVAGAAEQVIALMRDAIATSDRCTIALSGGSTPKPLYQAIAQTDLPWDKIYVYWGDERYVPATHADSNAKMAREAWLDQVAIPAKNVFAVPTDTDSPETTADRYQQTLIESFQAASDNDIPQFDLILLGMGDDGHTASLFPHTSALNELHRWVTVGNKDGQPRITFTVPLINQARHVMFVVAGANKQTALSQVFAPVADNATYPSRLIAPAGELRWLLDSAASQGLPTAIERTVH</sequence>
<evidence type="ECO:0000256" key="6">
    <source>
        <dbReference type="ARBA" id="ARBA00020337"/>
    </source>
</evidence>
<protein>
    <recommendedName>
        <fullName evidence="6 8">6-phosphogluconolactonase</fullName>
        <shortName evidence="8">6PGL</shortName>
        <ecNumber evidence="5 8">3.1.1.31</ecNumber>
    </recommendedName>
</protein>
<comment type="function">
    <text evidence="2 8">Hydrolysis of 6-phosphogluconolactone to 6-phosphogluconate.</text>
</comment>
<dbReference type="InterPro" id="IPR006148">
    <property type="entry name" value="Glc/Gal-6P_isomerase"/>
</dbReference>
<evidence type="ECO:0000256" key="7">
    <source>
        <dbReference type="ARBA" id="ARBA00022801"/>
    </source>
</evidence>
<gene>
    <name evidence="8 10" type="primary">pgl</name>
    <name evidence="10" type="ORF">IQ260_18020</name>
</gene>
<dbReference type="Pfam" id="PF01182">
    <property type="entry name" value="Glucosamine_iso"/>
    <property type="match status" value="1"/>
</dbReference>
<comment type="caution">
    <text evidence="10">The sequence shown here is derived from an EMBL/GenBank/DDBJ whole genome shotgun (WGS) entry which is preliminary data.</text>
</comment>
<dbReference type="InterPro" id="IPR005900">
    <property type="entry name" value="6-phosphogluconolactonase_DevB"/>
</dbReference>
<dbReference type="SUPFAM" id="SSF100950">
    <property type="entry name" value="NagB/RpiA/CoA transferase-like"/>
    <property type="match status" value="1"/>
</dbReference>
<evidence type="ECO:0000259" key="9">
    <source>
        <dbReference type="Pfam" id="PF01182"/>
    </source>
</evidence>
<keyword evidence="7 8" id="KW-0378">Hydrolase</keyword>
<evidence type="ECO:0000256" key="1">
    <source>
        <dbReference type="ARBA" id="ARBA00000832"/>
    </source>
</evidence>
<evidence type="ECO:0000256" key="2">
    <source>
        <dbReference type="ARBA" id="ARBA00002681"/>
    </source>
</evidence>
<keyword evidence="11" id="KW-1185">Reference proteome</keyword>
<comment type="pathway">
    <text evidence="3 8">Carbohydrate degradation; pentose phosphate pathway; D-ribulose 5-phosphate from D-glucose 6-phosphate (oxidative stage): step 2/3.</text>
</comment>
<evidence type="ECO:0000256" key="4">
    <source>
        <dbReference type="ARBA" id="ARBA00010662"/>
    </source>
</evidence>
<dbReference type="PANTHER" id="PTHR11054:SF0">
    <property type="entry name" value="6-PHOSPHOGLUCONOLACTONASE"/>
    <property type="match status" value="1"/>
</dbReference>
<dbReference type="CDD" id="cd01400">
    <property type="entry name" value="6PGL"/>
    <property type="match status" value="1"/>
</dbReference>
<accession>A0A928ZW40</accession>
<dbReference type="GO" id="GO:0006098">
    <property type="term" value="P:pentose-phosphate shunt"/>
    <property type="evidence" value="ECO:0007669"/>
    <property type="project" value="InterPro"/>
</dbReference>
<dbReference type="EMBL" id="JADEXP010000178">
    <property type="protein sequence ID" value="MBE9068546.1"/>
    <property type="molecule type" value="Genomic_DNA"/>
</dbReference>